<dbReference type="Pfam" id="PF13416">
    <property type="entry name" value="SBP_bac_8"/>
    <property type="match status" value="1"/>
</dbReference>
<sequence>MTLQSPRGFRRIGTLVVIPAVSALALTGCGGGDDGGSGGGSADGFTFAFENASGGQENPWVKLVEKYTEETGVDVETNALPPDSFGLTMRTQLQGGNAPDLMMFSPGSGQENSAIPLAEAGYLEPLGDTSAGLVPAGSEALFGIDGTVYAQPTSLIPVGITWNSGAAAEAGVDAPTDFDSLIDSCGTLADEGKSAFVIAGAVPPNPGLMTMAISATRVYAETPDWNEQRAAGDVTFADSQGWKDTLQTVVDLTEAGCFQQGAAGGGFDAITQGITQGTSLGAFLPGSSANELMNATPGLELEIEAFPPAAGGEPYMLASSNYALSINAKADDGAKQAAQAFLDWMAEPDNAKTFTDIQGGVPITGPGDDLNPVYAPVAELLEAGDYAPLPNQGWPNPGVYDALASGVQGLVGGQGDVQSVLESVDQAWDQ</sequence>
<evidence type="ECO:0000313" key="1">
    <source>
        <dbReference type="EMBL" id="NEL54811.1"/>
    </source>
</evidence>
<dbReference type="PROSITE" id="PS51257">
    <property type="entry name" value="PROKAR_LIPOPROTEIN"/>
    <property type="match status" value="1"/>
</dbReference>
<dbReference type="Proteomes" id="UP000470470">
    <property type="component" value="Unassembled WGS sequence"/>
</dbReference>
<gene>
    <name evidence="1" type="ORF">G1H19_12440</name>
</gene>
<keyword evidence="2" id="KW-1185">Reference proteome</keyword>
<dbReference type="PANTHER" id="PTHR43649">
    <property type="entry name" value="ARABINOSE-BINDING PROTEIN-RELATED"/>
    <property type="match status" value="1"/>
</dbReference>
<dbReference type="Gene3D" id="3.40.190.10">
    <property type="entry name" value="Periplasmic binding protein-like II"/>
    <property type="match status" value="2"/>
</dbReference>
<proteinExistence type="predicted"/>
<evidence type="ECO:0000313" key="2">
    <source>
        <dbReference type="Proteomes" id="UP000470470"/>
    </source>
</evidence>
<dbReference type="EMBL" id="JAAGWK010000016">
    <property type="protein sequence ID" value="NEL54811.1"/>
    <property type="molecule type" value="Genomic_DNA"/>
</dbReference>
<accession>A0A7K3WE86</accession>
<dbReference type="AlphaFoldDB" id="A0A7K3WE86"/>
<protein>
    <submittedName>
        <fullName evidence="1">Extracellular solute-binding protein</fullName>
    </submittedName>
</protein>
<dbReference type="RefSeq" id="WP_152731162.1">
    <property type="nucleotide sequence ID" value="NZ_JAABOZ010000001.1"/>
</dbReference>
<organism evidence="1 2">
    <name type="scientific">Goekera deserti</name>
    <dbReference type="NCBI Taxonomy" id="2497753"/>
    <lineage>
        <taxon>Bacteria</taxon>
        <taxon>Bacillati</taxon>
        <taxon>Actinomycetota</taxon>
        <taxon>Actinomycetes</taxon>
        <taxon>Geodermatophilales</taxon>
        <taxon>Geodermatophilaceae</taxon>
        <taxon>Goekera</taxon>
    </lineage>
</organism>
<dbReference type="InterPro" id="IPR050490">
    <property type="entry name" value="Bact_solute-bd_prot1"/>
</dbReference>
<dbReference type="SUPFAM" id="SSF53850">
    <property type="entry name" value="Periplasmic binding protein-like II"/>
    <property type="match status" value="1"/>
</dbReference>
<name>A0A7K3WE86_9ACTN</name>
<reference evidence="1 2" key="1">
    <citation type="submission" date="2020-02" db="EMBL/GenBank/DDBJ databases">
        <title>The whole genome sequence of CPCC 205119.</title>
        <authorList>
            <person name="Jiang Z."/>
        </authorList>
    </citation>
    <scope>NUCLEOTIDE SEQUENCE [LARGE SCALE GENOMIC DNA]</scope>
    <source>
        <strain evidence="1 2">CPCC 205119</strain>
    </source>
</reference>
<dbReference type="InterPro" id="IPR006059">
    <property type="entry name" value="SBP"/>
</dbReference>
<comment type="caution">
    <text evidence="1">The sequence shown here is derived from an EMBL/GenBank/DDBJ whole genome shotgun (WGS) entry which is preliminary data.</text>
</comment>